<evidence type="ECO:0000259" key="6">
    <source>
        <dbReference type="Pfam" id="PF02042"/>
    </source>
</evidence>
<dbReference type="InterPro" id="IPR003035">
    <property type="entry name" value="RWP-RK_dom"/>
</dbReference>
<feature type="compositionally biased region" description="Low complexity" evidence="5">
    <location>
        <begin position="310"/>
        <end position="319"/>
    </location>
</feature>
<evidence type="ECO:0000256" key="3">
    <source>
        <dbReference type="ARBA" id="ARBA00023163"/>
    </source>
</evidence>
<sequence length="371" mass="40729">MPRDVRFNPCNIGCESAAVNFPVEEQGLPGIPWDTSDTLMPTRHFRDCCFDLLEGTSSTPWNSTGFEDDLLLEFSTGADGLNAALLPPVVGGDSEFACDLSDPLQIAPPVATIHGRETEGDSLQHPSTASSFCNAVPIPEMVPQKNPEQAAQGCTGKKRTRKPNTAGEWMTMEFLEAGGFLDMPLAVECPGFPPIQPRLEEAARKLHMSVAVLKPTVRKLGVTRWPSRKRNSLRRLMETAQTMGKPINKFGGDITELRRLLEAERKSYQGDSENWPMIQKVRDTYYKTRFLHKRGRKEPKAPSTPPPAAPFLASASSCSMPMAKQPPEGLTLDTLQPGRGARSGSAPPDVAWGAHGSRVHRRRSRRAASIF</sequence>
<evidence type="ECO:0000256" key="2">
    <source>
        <dbReference type="ARBA" id="ARBA00023125"/>
    </source>
</evidence>
<feature type="domain" description="RWP-RK" evidence="6">
    <location>
        <begin position="199"/>
        <end position="233"/>
    </location>
</feature>
<dbReference type="Pfam" id="PF02042">
    <property type="entry name" value="RWP-RK"/>
    <property type="match status" value="1"/>
</dbReference>
<keyword evidence="1" id="KW-0805">Transcription regulation</keyword>
<feature type="region of interest" description="Disordered" evidence="5">
    <location>
        <begin position="293"/>
        <end position="371"/>
    </location>
</feature>
<dbReference type="Proteomes" id="UP000007264">
    <property type="component" value="Unassembled WGS sequence"/>
</dbReference>
<evidence type="ECO:0000313" key="8">
    <source>
        <dbReference type="Proteomes" id="UP000007264"/>
    </source>
</evidence>
<keyword evidence="3" id="KW-0804">Transcription</keyword>
<protein>
    <recommendedName>
        <fullName evidence="6">RWP-RK domain-containing protein</fullName>
    </recommendedName>
</protein>
<organism evidence="7 8">
    <name type="scientific">Coccomyxa subellipsoidea (strain C-169)</name>
    <name type="common">Green microalga</name>
    <dbReference type="NCBI Taxonomy" id="574566"/>
    <lineage>
        <taxon>Eukaryota</taxon>
        <taxon>Viridiplantae</taxon>
        <taxon>Chlorophyta</taxon>
        <taxon>core chlorophytes</taxon>
        <taxon>Trebouxiophyceae</taxon>
        <taxon>Trebouxiophyceae incertae sedis</taxon>
        <taxon>Coccomyxaceae</taxon>
        <taxon>Coccomyxa</taxon>
        <taxon>Coccomyxa subellipsoidea</taxon>
    </lineage>
</organism>
<feature type="compositionally biased region" description="Basic residues" evidence="5">
    <location>
        <begin position="357"/>
        <end position="371"/>
    </location>
</feature>
<dbReference type="AlphaFoldDB" id="I0YN01"/>
<evidence type="ECO:0000256" key="1">
    <source>
        <dbReference type="ARBA" id="ARBA00023015"/>
    </source>
</evidence>
<name>I0YN01_COCSC</name>
<evidence type="ECO:0000256" key="5">
    <source>
        <dbReference type="SAM" id="MobiDB-lite"/>
    </source>
</evidence>
<accession>I0YN01</accession>
<keyword evidence="2" id="KW-0238">DNA-binding</keyword>
<dbReference type="RefSeq" id="XP_005644314.1">
    <property type="nucleotide sequence ID" value="XM_005644257.1"/>
</dbReference>
<dbReference type="KEGG" id="csl:COCSUDRAFT_44587"/>
<proteinExistence type="predicted"/>
<evidence type="ECO:0000313" key="7">
    <source>
        <dbReference type="EMBL" id="EIE19770.1"/>
    </source>
</evidence>
<dbReference type="GeneID" id="17037742"/>
<dbReference type="GO" id="GO:0003677">
    <property type="term" value="F:DNA binding"/>
    <property type="evidence" value="ECO:0007669"/>
    <property type="project" value="UniProtKB-KW"/>
</dbReference>
<evidence type="ECO:0000256" key="4">
    <source>
        <dbReference type="ARBA" id="ARBA00023242"/>
    </source>
</evidence>
<keyword evidence="8" id="KW-1185">Reference proteome</keyword>
<reference evidence="7 8" key="1">
    <citation type="journal article" date="2012" name="Genome Biol.">
        <title>The genome of the polar eukaryotic microalga coccomyxa subellipsoidea reveals traits of cold adaptation.</title>
        <authorList>
            <person name="Blanc G."/>
            <person name="Agarkova I."/>
            <person name="Grimwood J."/>
            <person name="Kuo A."/>
            <person name="Brueggeman A."/>
            <person name="Dunigan D."/>
            <person name="Gurnon J."/>
            <person name="Ladunga I."/>
            <person name="Lindquist E."/>
            <person name="Lucas S."/>
            <person name="Pangilinan J."/>
            <person name="Proschold T."/>
            <person name="Salamov A."/>
            <person name="Schmutz J."/>
            <person name="Weeks D."/>
            <person name="Yamada T."/>
            <person name="Claverie J.M."/>
            <person name="Grigoriev I."/>
            <person name="Van Etten J."/>
            <person name="Lomsadze A."/>
            <person name="Borodovsky M."/>
        </authorList>
    </citation>
    <scope>NUCLEOTIDE SEQUENCE [LARGE SCALE GENOMIC DNA]</scope>
    <source>
        <strain evidence="7 8">C-169</strain>
    </source>
</reference>
<dbReference type="EMBL" id="AGSI01000018">
    <property type="protein sequence ID" value="EIE19770.1"/>
    <property type="molecule type" value="Genomic_DNA"/>
</dbReference>
<gene>
    <name evidence="7" type="ORF">COCSUDRAFT_44587</name>
</gene>
<comment type="caution">
    <text evidence="7">The sequence shown here is derived from an EMBL/GenBank/DDBJ whole genome shotgun (WGS) entry which is preliminary data.</text>
</comment>
<dbReference type="OrthoDB" id="10544087at2759"/>
<keyword evidence="4" id="KW-0539">Nucleus</keyword>